<dbReference type="Proteomes" id="UP000631300">
    <property type="component" value="Unassembled WGS sequence"/>
</dbReference>
<dbReference type="Gene3D" id="2.130.10.120">
    <property type="entry name" value="Prolyl oligopeptidase, N-terminal domain"/>
    <property type="match status" value="1"/>
</dbReference>
<organism evidence="5 6">
    <name type="scientific">Alteromonas halophila</name>
    <dbReference type="NCBI Taxonomy" id="516698"/>
    <lineage>
        <taxon>Bacteria</taxon>
        <taxon>Pseudomonadati</taxon>
        <taxon>Pseudomonadota</taxon>
        <taxon>Gammaproteobacteria</taxon>
        <taxon>Alteromonadales</taxon>
        <taxon>Alteromonadaceae</taxon>
        <taxon>Alteromonas/Salinimonas group</taxon>
        <taxon>Alteromonas</taxon>
    </lineage>
</organism>
<dbReference type="PANTHER" id="PTHR42776:SF27">
    <property type="entry name" value="DIPEPTIDYL PEPTIDASE FAMILY MEMBER 6"/>
    <property type="match status" value="1"/>
</dbReference>
<keyword evidence="2" id="KW-0645">Protease</keyword>
<evidence type="ECO:0000313" key="6">
    <source>
        <dbReference type="Proteomes" id="UP000631300"/>
    </source>
</evidence>
<evidence type="ECO:0000313" key="5">
    <source>
        <dbReference type="EMBL" id="GGW76234.1"/>
    </source>
</evidence>
<dbReference type="Gene3D" id="3.40.50.1820">
    <property type="entry name" value="alpha/beta hydrolase"/>
    <property type="match status" value="1"/>
</dbReference>
<feature type="chain" id="PRO_5036903508" evidence="3">
    <location>
        <begin position="27"/>
        <end position="657"/>
    </location>
</feature>
<dbReference type="EMBL" id="BMXP01000001">
    <property type="protein sequence ID" value="GGW76234.1"/>
    <property type="molecule type" value="Genomic_DNA"/>
</dbReference>
<dbReference type="SUPFAM" id="SSF82171">
    <property type="entry name" value="DPP6 N-terminal domain-like"/>
    <property type="match status" value="1"/>
</dbReference>
<evidence type="ECO:0000256" key="3">
    <source>
        <dbReference type="SAM" id="SignalP"/>
    </source>
</evidence>
<name>A0A918MVW7_9ALTE</name>
<dbReference type="Gene3D" id="2.120.10.30">
    <property type="entry name" value="TolB, C-terminal domain"/>
    <property type="match status" value="1"/>
</dbReference>
<keyword evidence="2" id="KW-0720">Serine protease</keyword>
<dbReference type="Pfam" id="PF07676">
    <property type="entry name" value="PD40"/>
    <property type="match status" value="1"/>
</dbReference>
<dbReference type="SUPFAM" id="SSF53474">
    <property type="entry name" value="alpha/beta-Hydrolases"/>
    <property type="match status" value="1"/>
</dbReference>
<protein>
    <submittedName>
        <fullName evidence="5">Peptidase S9</fullName>
    </submittedName>
</protein>
<dbReference type="GO" id="GO:0004252">
    <property type="term" value="F:serine-type endopeptidase activity"/>
    <property type="evidence" value="ECO:0007669"/>
    <property type="project" value="TreeGrafter"/>
</dbReference>
<dbReference type="GO" id="GO:0006508">
    <property type="term" value="P:proteolysis"/>
    <property type="evidence" value="ECO:0007669"/>
    <property type="project" value="InterPro"/>
</dbReference>
<keyword evidence="1" id="KW-0378">Hydrolase</keyword>
<dbReference type="Pfam" id="PF00326">
    <property type="entry name" value="Peptidase_S9"/>
    <property type="match status" value="1"/>
</dbReference>
<reference evidence="5" key="1">
    <citation type="journal article" date="2014" name="Int. J. Syst. Evol. Microbiol.">
        <title>Complete genome sequence of Corynebacterium casei LMG S-19264T (=DSM 44701T), isolated from a smear-ripened cheese.</title>
        <authorList>
            <consortium name="US DOE Joint Genome Institute (JGI-PGF)"/>
            <person name="Walter F."/>
            <person name="Albersmeier A."/>
            <person name="Kalinowski J."/>
            <person name="Ruckert C."/>
        </authorList>
    </citation>
    <scope>NUCLEOTIDE SEQUENCE</scope>
    <source>
        <strain evidence="5">KCTC 22164</strain>
    </source>
</reference>
<comment type="caution">
    <text evidence="5">The sequence shown here is derived from an EMBL/GenBank/DDBJ whole genome shotgun (WGS) entry which is preliminary data.</text>
</comment>
<dbReference type="InterPro" id="IPR011042">
    <property type="entry name" value="6-blade_b-propeller_TolB-like"/>
</dbReference>
<evidence type="ECO:0000256" key="1">
    <source>
        <dbReference type="ARBA" id="ARBA00022801"/>
    </source>
</evidence>
<keyword evidence="3" id="KW-0732">Signal</keyword>
<dbReference type="InterPro" id="IPR011659">
    <property type="entry name" value="WD40"/>
</dbReference>
<keyword evidence="6" id="KW-1185">Reference proteome</keyword>
<sequence length="657" mass="71992">MSRQHKTRAPIFFAMAGMLLSSQVCAQAGGTSGYDSSIQAIEPENITFDVGLAGTSPPQIGRLIVADSQGAAYTKLSSDGEYIAYVSTVTGKRQLWLRALNGGQSKQLTFGSGVTGYFYWAPLGHQILYAADNNGNEQESYFLLDVDTFSEREVLPAVAGGFRIFGGFIDNHTIIYASTERNKLDFDLYIADLVSGVTEMICKGRMGLSVASVSPNGKWALVVERVGADADNLYLFDISKRHLSTLFKPERRANHASGGFAWTRDSKGFYFASNLNQEYRNIAFYDLKSGMRWVAQGDHEMEGVNLCADAQYLVWTNNLDGYSKLQVKNLRGDSAPSLPEMPEGVKRVDCATTAGKAAIATNGWNDPGSVYRWDFATHSASPVFTASLAGVPESSLVAPKSIRIRARDDVMLQGLLYLPRVKSASPPPAVFRVHGGPTEQSRPVFDAMTQYLVNQGIAVFRPNVRGSTGFGHTFVTLDDRENRLDSIRDLIDMHAYLGEEEIIDAANVAVAGGSYGGYAVNAALANFPGYFAAGVARFGVSDWVTALQVASPSLKAADIIEYGDISKPEWLAYYQQYSPIRQADNINVPVLYSHGVMDPRVDIAETEVMVKTLRKNGVEAPFIRMPNEGHGWRKLENQMFYAQQEAAFLKRVLHVAN</sequence>
<gene>
    <name evidence="5" type="ORF">GCM10007391_05970</name>
</gene>
<evidence type="ECO:0000259" key="4">
    <source>
        <dbReference type="Pfam" id="PF00326"/>
    </source>
</evidence>
<dbReference type="PANTHER" id="PTHR42776">
    <property type="entry name" value="SERINE PEPTIDASE S9 FAMILY MEMBER"/>
    <property type="match status" value="1"/>
</dbReference>
<dbReference type="AlphaFoldDB" id="A0A918MVW7"/>
<accession>A0A918MVW7</accession>
<feature type="domain" description="Peptidase S9 prolyl oligopeptidase catalytic" evidence="4">
    <location>
        <begin position="445"/>
        <end position="653"/>
    </location>
</feature>
<feature type="signal peptide" evidence="3">
    <location>
        <begin position="1"/>
        <end position="26"/>
    </location>
</feature>
<dbReference type="InterPro" id="IPR001375">
    <property type="entry name" value="Peptidase_S9_cat"/>
</dbReference>
<proteinExistence type="predicted"/>
<dbReference type="InterPro" id="IPR029058">
    <property type="entry name" value="AB_hydrolase_fold"/>
</dbReference>
<dbReference type="RefSeq" id="WP_229804978.1">
    <property type="nucleotide sequence ID" value="NZ_BMXP01000001.1"/>
</dbReference>
<reference evidence="5" key="2">
    <citation type="submission" date="2020-09" db="EMBL/GenBank/DDBJ databases">
        <authorList>
            <person name="Sun Q."/>
            <person name="Kim S."/>
        </authorList>
    </citation>
    <scope>NUCLEOTIDE SEQUENCE</scope>
    <source>
        <strain evidence="5">KCTC 22164</strain>
    </source>
</reference>
<evidence type="ECO:0000256" key="2">
    <source>
        <dbReference type="ARBA" id="ARBA00022825"/>
    </source>
</evidence>